<protein>
    <submittedName>
        <fullName evidence="4">Transmembrane protein 74B</fullName>
    </submittedName>
</protein>
<dbReference type="PANTHER" id="PTHR16125:SF4">
    <property type="entry name" value="TRANSMEMBRANE PROTEIN 74B"/>
    <property type="match status" value="1"/>
</dbReference>
<feature type="region of interest" description="Disordered" evidence="1">
    <location>
        <begin position="46"/>
        <end position="80"/>
    </location>
</feature>
<dbReference type="Pfam" id="PF14927">
    <property type="entry name" value="Neurensin"/>
    <property type="match status" value="1"/>
</dbReference>
<dbReference type="RefSeq" id="XP_033818512.1">
    <property type="nucleotide sequence ID" value="XM_033962621.1"/>
</dbReference>
<dbReference type="Proteomes" id="UP000515159">
    <property type="component" value="Chromosome 11"/>
</dbReference>
<evidence type="ECO:0000313" key="4">
    <source>
        <dbReference type="RefSeq" id="XP_033818512.1"/>
    </source>
</evidence>
<feature type="transmembrane region" description="Helical" evidence="2">
    <location>
        <begin position="91"/>
        <end position="111"/>
    </location>
</feature>
<dbReference type="PANTHER" id="PTHR16125">
    <property type="entry name" value="TRANSMEMBRANE PROTEIN 74"/>
    <property type="match status" value="1"/>
</dbReference>
<gene>
    <name evidence="4" type="primary">TMEM74B</name>
</gene>
<dbReference type="InterPro" id="IPR029695">
    <property type="entry name" value="TMEM74-like"/>
</dbReference>
<dbReference type="CTD" id="55321"/>
<reference evidence="4" key="1">
    <citation type="submission" date="2025-08" db="UniProtKB">
        <authorList>
            <consortium name="RefSeq"/>
        </authorList>
    </citation>
    <scope>IDENTIFICATION</scope>
</reference>
<dbReference type="FunCoup" id="A0A6P8SJ60">
    <property type="interactions" value="12"/>
</dbReference>
<sequence length="223" mass="24104">MASSYALQLGHLRNASCAVSASGDSFSAPCAGIDNISFQEEEKETSFTASQGIVSSQPGDAEGRTQREDNSPRSENGCGADPNSHSVDYSFIAALILLVSGILLVVIAYTIPREARGINVDTVTAREMEKLEIYYAHLSSHLDRCIIAGLGLLTLGGMLLSLLLMVSICKGELYRRKTFMVSRGRRKTYGSTNLKMRQMNEEGGQALVESEMIQMVDTAAHSS</sequence>
<feature type="transmembrane region" description="Helical" evidence="2">
    <location>
        <begin position="146"/>
        <end position="169"/>
    </location>
</feature>
<dbReference type="InParanoid" id="A0A6P8SJ60"/>
<keyword evidence="3" id="KW-1185">Reference proteome</keyword>
<proteinExistence type="predicted"/>
<name>A0A6P8SJ60_GEOSA</name>
<evidence type="ECO:0000313" key="3">
    <source>
        <dbReference type="Proteomes" id="UP000515159"/>
    </source>
</evidence>
<organism evidence="3 4">
    <name type="scientific">Geotrypetes seraphini</name>
    <name type="common">Gaboon caecilian</name>
    <name type="synonym">Caecilia seraphini</name>
    <dbReference type="NCBI Taxonomy" id="260995"/>
    <lineage>
        <taxon>Eukaryota</taxon>
        <taxon>Metazoa</taxon>
        <taxon>Chordata</taxon>
        <taxon>Craniata</taxon>
        <taxon>Vertebrata</taxon>
        <taxon>Euteleostomi</taxon>
        <taxon>Amphibia</taxon>
        <taxon>Gymnophiona</taxon>
        <taxon>Geotrypetes</taxon>
    </lineage>
</organism>
<dbReference type="AlphaFoldDB" id="A0A6P8SJ60"/>
<feature type="compositionally biased region" description="Basic and acidic residues" evidence="1">
    <location>
        <begin position="61"/>
        <end position="72"/>
    </location>
</feature>
<dbReference type="OrthoDB" id="6096234at2759"/>
<keyword evidence="2" id="KW-0472">Membrane</keyword>
<dbReference type="GeneID" id="117368876"/>
<dbReference type="KEGG" id="gsh:117368876"/>
<evidence type="ECO:0000256" key="2">
    <source>
        <dbReference type="SAM" id="Phobius"/>
    </source>
</evidence>
<keyword evidence="2 4" id="KW-0812">Transmembrane</keyword>
<evidence type="ECO:0000256" key="1">
    <source>
        <dbReference type="SAM" id="MobiDB-lite"/>
    </source>
</evidence>
<accession>A0A6P8SJ60</accession>
<feature type="compositionally biased region" description="Polar residues" evidence="1">
    <location>
        <begin position="46"/>
        <end position="58"/>
    </location>
</feature>
<keyword evidence="2" id="KW-1133">Transmembrane helix</keyword>